<proteinExistence type="predicted"/>
<feature type="transmembrane region" description="Helical" evidence="1">
    <location>
        <begin position="12"/>
        <end position="32"/>
    </location>
</feature>
<name>A0ABT0H7A4_9FLAO</name>
<evidence type="ECO:0000313" key="3">
    <source>
        <dbReference type="Proteomes" id="UP001203687"/>
    </source>
</evidence>
<evidence type="ECO:0000256" key="1">
    <source>
        <dbReference type="SAM" id="Phobius"/>
    </source>
</evidence>
<reference evidence="2" key="1">
    <citation type="submission" date="2022-04" db="EMBL/GenBank/DDBJ databases">
        <authorList>
            <person name="Ren T."/>
        </authorList>
    </citation>
    <scope>NUCLEOTIDE SEQUENCE</scope>
    <source>
        <strain evidence="2">F63249</strain>
    </source>
</reference>
<feature type="transmembrane region" description="Helical" evidence="1">
    <location>
        <begin position="160"/>
        <end position="182"/>
    </location>
</feature>
<dbReference type="Proteomes" id="UP001203687">
    <property type="component" value="Unassembled WGS sequence"/>
</dbReference>
<keyword evidence="1" id="KW-0472">Membrane</keyword>
<gene>
    <name evidence="2" type="ORF">MUY34_06465</name>
</gene>
<sequence length="550" mass="62798">MNSINIHKKENNYSFKVLCFFTIVFFLAPLYLCAQVTSSIDTTSIKIGEQITYKIQVEADTTDLVVFPEGQTFMPLEMIESYKVDTTKVKARLKLIKRYGLTQFDSGSYTIPKQKIVIGTKTVFTDSLKVEVRAIAVDTTKQNLYDIKPMIEVEKASSDWWKYLLIGLLIAGLAGFLLYWLIWRKKPLTEEEEIALLPPYDRAKLALKKLDGSDYLQREELKDYYSELTFIIRKYLDEKVYDRALESTTDELVNRLHLLRDANKIELSTDDINNIETILKRADLVKFAKSAPDIELAKIDRNTIDLEIDQVRDALPELTEEQKLRNKQYEQEQAKKKKLEKILLTVAASILIMIATYVGFGLKYGFKYVADSIVGSDTKELLEGEWVQSDYGIPPISISTPIVLERVEMAKDTTQNTKISMFTYGNFSSPLYISLSTTKLSEDNETELDPLAVAEMQIKTFENNGTQNIIVKREQFITPNAAEGLKVYGTGSLPGEAAGEFKPMEYAVFVFTAKGVMQQITLIWNNQDDYTNQTVERIINSIELIKPKEE</sequence>
<dbReference type="EMBL" id="JALPQF010000005">
    <property type="protein sequence ID" value="MCK8480257.1"/>
    <property type="molecule type" value="Genomic_DNA"/>
</dbReference>
<accession>A0ABT0H7A4</accession>
<keyword evidence="1" id="KW-0812">Transmembrane</keyword>
<feature type="transmembrane region" description="Helical" evidence="1">
    <location>
        <begin position="342"/>
        <end position="362"/>
    </location>
</feature>
<keyword evidence="1" id="KW-1133">Transmembrane helix</keyword>
<protein>
    <submittedName>
        <fullName evidence="2">BatD family protein</fullName>
    </submittedName>
</protein>
<comment type="caution">
    <text evidence="2">The sequence shown here is derived from an EMBL/GenBank/DDBJ whole genome shotgun (WGS) entry which is preliminary data.</text>
</comment>
<keyword evidence="3" id="KW-1185">Reference proteome</keyword>
<evidence type="ECO:0000313" key="2">
    <source>
        <dbReference type="EMBL" id="MCK8480257.1"/>
    </source>
</evidence>
<organism evidence="2 3">
    <name type="scientific">Psychroserpens algicola</name>
    <dbReference type="NCBI Taxonomy" id="1719034"/>
    <lineage>
        <taxon>Bacteria</taxon>
        <taxon>Pseudomonadati</taxon>
        <taxon>Bacteroidota</taxon>
        <taxon>Flavobacteriia</taxon>
        <taxon>Flavobacteriales</taxon>
        <taxon>Flavobacteriaceae</taxon>
        <taxon>Psychroserpens</taxon>
    </lineage>
</organism>